<protein>
    <submittedName>
        <fullName evidence="2">VIR protein</fullName>
    </submittedName>
</protein>
<keyword evidence="1" id="KW-0472">Membrane</keyword>
<dbReference type="EMBL" id="LT635612">
    <property type="protein sequence ID" value="VUZ93027.1"/>
    <property type="molecule type" value="Genomic_DNA"/>
</dbReference>
<reference evidence="3" key="1">
    <citation type="submission" date="2016-07" db="EMBL/GenBank/DDBJ databases">
        <authorList>
            <consortium name="Pathogen Informatics"/>
        </authorList>
    </citation>
    <scope>NUCLEOTIDE SEQUENCE [LARGE SCALE GENOMIC DNA]</scope>
</reference>
<dbReference type="AlphaFoldDB" id="A0A564ZMW2"/>
<evidence type="ECO:0000313" key="2">
    <source>
        <dbReference type="EMBL" id="VUZ93027.1"/>
    </source>
</evidence>
<proteinExistence type="predicted"/>
<keyword evidence="1" id="KW-0812">Transmembrane</keyword>
<evidence type="ECO:0000313" key="3">
    <source>
        <dbReference type="Proteomes" id="UP000220605"/>
    </source>
</evidence>
<organism evidence="2 3">
    <name type="scientific">Plasmodium vivax</name>
    <name type="common">malaria parasite P. vivax</name>
    <dbReference type="NCBI Taxonomy" id="5855"/>
    <lineage>
        <taxon>Eukaryota</taxon>
        <taxon>Sar</taxon>
        <taxon>Alveolata</taxon>
        <taxon>Apicomplexa</taxon>
        <taxon>Aconoidasida</taxon>
        <taxon>Haemosporida</taxon>
        <taxon>Plasmodiidae</taxon>
        <taxon>Plasmodium</taxon>
        <taxon>Plasmodium (Plasmodium)</taxon>
    </lineage>
</organism>
<sequence length="321" mass="38391">MTPPQNLKEYKFFEQIERYIKAEKDAENAVVPPDISKECISFSKVLYKSEYPSIAKQICEKFAKRYISLYPSLDMSTSDPNYIKDWAFLNYWLNCELNKSVLYKNTYVKEFYHGMEGYVQDKLNYLLLTNDEIFDINKDELDKIHILFNLYTDYHKIYSNDKLICAQKSICLDYSKKCVEEYKKGIIKCEKNESDFCKAIRVFEKEYERLIQNNKKMGDFNTKDLITLPSYEVALKEYQSELYRRKISIAIISIICSIFGIILILFYLYKFTPFGKWLPINKKNQEKRHAMKEKMYNFIDNSNEYSTYNEYTPYRVGYNST</sequence>
<dbReference type="Proteomes" id="UP000220605">
    <property type="component" value="Chromosome 1"/>
</dbReference>
<dbReference type="VEuPathDB" id="PlasmoDB:PVPAM_000042900"/>
<feature type="transmembrane region" description="Helical" evidence="1">
    <location>
        <begin position="247"/>
        <end position="269"/>
    </location>
</feature>
<dbReference type="Pfam" id="PF05795">
    <property type="entry name" value="Plasmodium_Vir"/>
    <property type="match status" value="1"/>
</dbReference>
<evidence type="ECO:0000256" key="1">
    <source>
        <dbReference type="SAM" id="Phobius"/>
    </source>
</evidence>
<dbReference type="OrthoDB" id="10406046at2759"/>
<gene>
    <name evidence="2" type="ORF">PVP01_0100600</name>
</gene>
<keyword evidence="1" id="KW-1133">Transmembrane helix</keyword>
<accession>A0A564ZMW2</accession>
<dbReference type="InterPro" id="IPR008780">
    <property type="entry name" value="Plasmodium_Vir"/>
</dbReference>
<dbReference type="VEuPathDB" id="PlasmoDB:PVP01_0100600"/>
<dbReference type="VEuPathDB" id="PlasmoDB:PVW1_020006300"/>
<name>A0A564ZMW2_PLAVI</name>